<evidence type="ECO:0000313" key="2">
    <source>
        <dbReference type="EMBL" id="GGH79985.1"/>
    </source>
</evidence>
<reference evidence="2" key="1">
    <citation type="journal article" date="2014" name="Int. J. Syst. Evol. Microbiol.">
        <title>Complete genome sequence of Corynebacterium casei LMG S-19264T (=DSM 44701T), isolated from a smear-ripened cheese.</title>
        <authorList>
            <consortium name="US DOE Joint Genome Institute (JGI-PGF)"/>
            <person name="Walter F."/>
            <person name="Albersmeier A."/>
            <person name="Kalinowski J."/>
            <person name="Ruckert C."/>
        </authorList>
    </citation>
    <scope>NUCLEOTIDE SEQUENCE</scope>
    <source>
        <strain evidence="2">CGMCC 1.12777</strain>
    </source>
</reference>
<feature type="transmembrane region" description="Helical" evidence="1">
    <location>
        <begin position="158"/>
        <end position="185"/>
    </location>
</feature>
<feature type="transmembrane region" description="Helical" evidence="1">
    <location>
        <begin position="64"/>
        <end position="88"/>
    </location>
</feature>
<feature type="transmembrane region" description="Helical" evidence="1">
    <location>
        <begin position="100"/>
        <end position="120"/>
    </location>
</feature>
<keyword evidence="3" id="KW-1185">Reference proteome</keyword>
<evidence type="ECO:0000256" key="1">
    <source>
        <dbReference type="SAM" id="Phobius"/>
    </source>
</evidence>
<dbReference type="EMBL" id="BMFV01000009">
    <property type="protein sequence ID" value="GGH79985.1"/>
    <property type="molecule type" value="Genomic_DNA"/>
</dbReference>
<sequence length="195" mass="23335">MSHQQELLLDQIRKLNHQIADLNAHYWKLYNNVDTWQFWLNAVFLIVPLIVLLIYIDRKRVFQILFFGYTIHVLMNDLDIVSVLKGLVYHPYSLIPIPQVHLAIDTSFIPVFFMLVYQYSLNHKKNVYVLGILASACTGFLLGFFTEKTNLLQMYQWMHLWVLFLVNILEFFIAHWLTHFFLLFYRRGNRTTTMS</sequence>
<comment type="caution">
    <text evidence="2">The sequence shown here is derived from an EMBL/GenBank/DDBJ whole genome shotgun (WGS) entry which is preliminary data.</text>
</comment>
<feature type="transmembrane region" description="Helical" evidence="1">
    <location>
        <begin position="36"/>
        <end position="57"/>
    </location>
</feature>
<reference evidence="2" key="2">
    <citation type="submission" date="2020-09" db="EMBL/GenBank/DDBJ databases">
        <authorList>
            <person name="Sun Q."/>
            <person name="Zhou Y."/>
        </authorList>
    </citation>
    <scope>NUCLEOTIDE SEQUENCE</scope>
    <source>
        <strain evidence="2">CGMCC 1.12777</strain>
    </source>
</reference>
<accession>A0A8J2ZUQ6</accession>
<feature type="transmembrane region" description="Helical" evidence="1">
    <location>
        <begin position="127"/>
        <end position="146"/>
    </location>
</feature>
<proteinExistence type="predicted"/>
<dbReference type="AlphaFoldDB" id="A0A8J2ZUQ6"/>
<dbReference type="RefSeq" id="WP_188496851.1">
    <property type="nucleotide sequence ID" value="NZ_BMFV01000009.1"/>
</dbReference>
<name>A0A8J2ZUQ6_9BACL</name>
<keyword evidence="1" id="KW-0472">Membrane</keyword>
<evidence type="ECO:0000313" key="3">
    <source>
        <dbReference type="Proteomes" id="UP000656813"/>
    </source>
</evidence>
<organism evidence="2 3">
    <name type="scientific">Pullulanibacillus pueri</name>
    <dbReference type="NCBI Taxonomy" id="1437324"/>
    <lineage>
        <taxon>Bacteria</taxon>
        <taxon>Bacillati</taxon>
        <taxon>Bacillota</taxon>
        <taxon>Bacilli</taxon>
        <taxon>Bacillales</taxon>
        <taxon>Sporolactobacillaceae</taxon>
        <taxon>Pullulanibacillus</taxon>
    </lineage>
</organism>
<keyword evidence="1" id="KW-0812">Transmembrane</keyword>
<dbReference type="Proteomes" id="UP000656813">
    <property type="component" value="Unassembled WGS sequence"/>
</dbReference>
<gene>
    <name evidence="2" type="ORF">GCM10007096_15720</name>
</gene>
<keyword evidence="1" id="KW-1133">Transmembrane helix</keyword>
<protein>
    <submittedName>
        <fullName evidence="2">Uncharacterized protein</fullName>
    </submittedName>
</protein>